<organism evidence="1 2">
    <name type="scientific">Ambrosiozyma monospora</name>
    <name type="common">Yeast</name>
    <name type="synonym">Endomycopsis monosporus</name>
    <dbReference type="NCBI Taxonomy" id="43982"/>
    <lineage>
        <taxon>Eukaryota</taxon>
        <taxon>Fungi</taxon>
        <taxon>Dikarya</taxon>
        <taxon>Ascomycota</taxon>
        <taxon>Saccharomycotina</taxon>
        <taxon>Pichiomycetes</taxon>
        <taxon>Pichiales</taxon>
        <taxon>Pichiaceae</taxon>
        <taxon>Ambrosiozyma</taxon>
    </lineage>
</organism>
<comment type="caution">
    <text evidence="1">The sequence shown here is derived from an EMBL/GenBank/DDBJ whole genome shotgun (WGS) entry which is preliminary data.</text>
</comment>
<proteinExistence type="predicted"/>
<name>A0ACB5T4G4_AMBMO</name>
<reference evidence="1" key="1">
    <citation type="submission" date="2023-04" db="EMBL/GenBank/DDBJ databases">
        <title>Ambrosiozyma monospora NBRC 10751.</title>
        <authorList>
            <person name="Ichikawa N."/>
            <person name="Sato H."/>
            <person name="Tonouchi N."/>
        </authorList>
    </citation>
    <scope>NUCLEOTIDE SEQUENCE</scope>
    <source>
        <strain evidence="1">NBRC 10751</strain>
    </source>
</reference>
<protein>
    <submittedName>
        <fullName evidence="1">Unnamed protein product</fullName>
    </submittedName>
</protein>
<accession>A0ACB5T4G4</accession>
<dbReference type="Proteomes" id="UP001165064">
    <property type="component" value="Unassembled WGS sequence"/>
</dbReference>
<dbReference type="EMBL" id="BSXS01003484">
    <property type="protein sequence ID" value="GME81391.1"/>
    <property type="molecule type" value="Genomic_DNA"/>
</dbReference>
<sequence length="270" mass="31154">MRLDEVEVTTEEDSDYKIDSLAKHVNTRKINQLVLEAYKYFKKNRRIKSSLFFCVSVKHAEEPNRLFKMNGLDSRSVSFRSIKVEREEAVNDFLRGKLPILFNVGVFTEGVNFPWVDLVFIVRPAKSQLWLTQMIGRGLRLHPKRKQCLIIDLADASDTGISEDSSLIGRGGEVSAILESRAGTKGKFGFRGTNDSELDGEVSYVEFHIFEGFNDAKLATLDELVSRMRQLPFNWIRCGKESWLLRVSKYRYTSNFDLFLEEMLFGWDLL</sequence>
<keyword evidence="2" id="KW-1185">Reference proteome</keyword>
<evidence type="ECO:0000313" key="2">
    <source>
        <dbReference type="Proteomes" id="UP001165064"/>
    </source>
</evidence>
<evidence type="ECO:0000313" key="1">
    <source>
        <dbReference type="EMBL" id="GME81391.1"/>
    </source>
</evidence>
<gene>
    <name evidence="1" type="ORF">Amon02_000490600</name>
</gene>